<dbReference type="Pfam" id="PF00664">
    <property type="entry name" value="ABC_membrane"/>
    <property type="match status" value="1"/>
</dbReference>
<keyword evidence="5" id="KW-0547">Nucleotide-binding</keyword>
<evidence type="ECO:0000256" key="5">
    <source>
        <dbReference type="ARBA" id="ARBA00022741"/>
    </source>
</evidence>
<evidence type="ECO:0000256" key="9">
    <source>
        <dbReference type="SAM" id="Phobius"/>
    </source>
</evidence>
<keyword evidence="3" id="KW-1003">Cell membrane</keyword>
<dbReference type="Gene3D" id="1.20.1560.10">
    <property type="entry name" value="ABC transporter type 1, transmembrane domain"/>
    <property type="match status" value="1"/>
</dbReference>
<keyword evidence="2" id="KW-0813">Transport</keyword>
<feature type="domain" description="ABC transporter" evidence="10">
    <location>
        <begin position="388"/>
        <end position="622"/>
    </location>
</feature>
<dbReference type="InterPro" id="IPR039421">
    <property type="entry name" value="Type_1_exporter"/>
</dbReference>
<dbReference type="InterPro" id="IPR003593">
    <property type="entry name" value="AAA+_ATPase"/>
</dbReference>
<dbReference type="GO" id="GO:0005524">
    <property type="term" value="F:ATP binding"/>
    <property type="evidence" value="ECO:0007669"/>
    <property type="project" value="UniProtKB-KW"/>
</dbReference>
<evidence type="ECO:0000256" key="6">
    <source>
        <dbReference type="ARBA" id="ARBA00022840"/>
    </source>
</evidence>
<keyword evidence="7 9" id="KW-1133">Transmembrane helix</keyword>
<gene>
    <name evidence="12" type="ORF">GCM10010096_35050</name>
</gene>
<dbReference type="Pfam" id="PF00005">
    <property type="entry name" value="ABC_tran"/>
    <property type="match status" value="1"/>
</dbReference>
<dbReference type="SUPFAM" id="SSF52540">
    <property type="entry name" value="P-loop containing nucleoside triphosphate hydrolases"/>
    <property type="match status" value="1"/>
</dbReference>
<dbReference type="FunFam" id="3.40.50.300:FF:000186">
    <property type="entry name" value="ATP-binding cassette sub-family B member 7, mitochondrial"/>
    <property type="match status" value="1"/>
</dbReference>
<evidence type="ECO:0000256" key="2">
    <source>
        <dbReference type="ARBA" id="ARBA00022448"/>
    </source>
</evidence>
<dbReference type="GO" id="GO:0005886">
    <property type="term" value="C:plasma membrane"/>
    <property type="evidence" value="ECO:0007669"/>
    <property type="project" value="UniProtKB-SubCell"/>
</dbReference>
<feature type="transmembrane region" description="Helical" evidence="9">
    <location>
        <begin position="180"/>
        <end position="205"/>
    </location>
</feature>
<feature type="transmembrane region" description="Helical" evidence="9">
    <location>
        <begin position="211"/>
        <end position="230"/>
    </location>
</feature>
<feature type="transmembrane region" description="Helical" evidence="9">
    <location>
        <begin position="96"/>
        <end position="117"/>
    </location>
</feature>
<dbReference type="SUPFAM" id="SSF90123">
    <property type="entry name" value="ABC transporter transmembrane region"/>
    <property type="match status" value="1"/>
</dbReference>
<protein>
    <submittedName>
        <fullName evidence="12">ABC transporter ATP-binding protein</fullName>
    </submittedName>
</protein>
<feature type="domain" description="ABC transmembrane type-1" evidence="11">
    <location>
        <begin position="70"/>
        <end position="354"/>
    </location>
</feature>
<comment type="subcellular location">
    <subcellularLocation>
        <location evidence="1">Cell membrane</location>
        <topology evidence="1">Multi-pass membrane protein</topology>
    </subcellularLocation>
</comment>
<dbReference type="InterPro" id="IPR027417">
    <property type="entry name" value="P-loop_NTPase"/>
</dbReference>
<dbReference type="InterPro" id="IPR003439">
    <property type="entry name" value="ABC_transporter-like_ATP-bd"/>
</dbReference>
<name>A0A8H9IMD9_9BURK</name>
<evidence type="ECO:0000256" key="3">
    <source>
        <dbReference type="ARBA" id="ARBA00022475"/>
    </source>
</evidence>
<dbReference type="InterPro" id="IPR017871">
    <property type="entry name" value="ABC_transporter-like_CS"/>
</dbReference>
<dbReference type="PANTHER" id="PTHR24221:SF402">
    <property type="entry name" value="IRON-SULFUR CLUSTERS TRANSPORTER ABCB7, MITOCHONDRIAL"/>
    <property type="match status" value="1"/>
</dbReference>
<keyword evidence="6 12" id="KW-0067">ATP-binding</keyword>
<dbReference type="GO" id="GO:0140359">
    <property type="term" value="F:ABC-type transporter activity"/>
    <property type="evidence" value="ECO:0007669"/>
    <property type="project" value="InterPro"/>
</dbReference>
<keyword evidence="13" id="KW-1185">Reference proteome</keyword>
<accession>A0A8H9IMD9</accession>
<dbReference type="Gene3D" id="3.40.50.300">
    <property type="entry name" value="P-loop containing nucleotide triphosphate hydrolases"/>
    <property type="match status" value="1"/>
</dbReference>
<dbReference type="PANTHER" id="PTHR24221">
    <property type="entry name" value="ATP-BINDING CASSETTE SUB-FAMILY B"/>
    <property type="match status" value="1"/>
</dbReference>
<feature type="transmembrane region" description="Helical" evidence="9">
    <location>
        <begin position="328"/>
        <end position="349"/>
    </location>
</feature>
<dbReference type="PROSITE" id="PS50893">
    <property type="entry name" value="ABC_TRANSPORTER_2"/>
    <property type="match status" value="1"/>
</dbReference>
<evidence type="ECO:0000256" key="4">
    <source>
        <dbReference type="ARBA" id="ARBA00022692"/>
    </source>
</evidence>
<comment type="caution">
    <text evidence="12">The sequence shown here is derived from an EMBL/GenBank/DDBJ whole genome shotgun (WGS) entry which is preliminary data.</text>
</comment>
<keyword evidence="4 9" id="KW-0812">Transmembrane</keyword>
<dbReference type="EMBL" id="BMZN01000006">
    <property type="protein sequence ID" value="GHC58834.1"/>
    <property type="molecule type" value="Genomic_DNA"/>
</dbReference>
<dbReference type="GO" id="GO:0006879">
    <property type="term" value="P:intracellular iron ion homeostasis"/>
    <property type="evidence" value="ECO:0007669"/>
    <property type="project" value="TreeGrafter"/>
</dbReference>
<evidence type="ECO:0000259" key="11">
    <source>
        <dbReference type="PROSITE" id="PS50929"/>
    </source>
</evidence>
<dbReference type="GO" id="GO:0016887">
    <property type="term" value="F:ATP hydrolysis activity"/>
    <property type="evidence" value="ECO:0007669"/>
    <property type="project" value="InterPro"/>
</dbReference>
<evidence type="ECO:0000256" key="7">
    <source>
        <dbReference type="ARBA" id="ARBA00022989"/>
    </source>
</evidence>
<organism evidence="12 13">
    <name type="scientific">Alcaligenes pakistanensis</name>
    <dbReference type="NCBI Taxonomy" id="1482717"/>
    <lineage>
        <taxon>Bacteria</taxon>
        <taxon>Pseudomonadati</taxon>
        <taxon>Pseudomonadota</taxon>
        <taxon>Betaproteobacteria</taxon>
        <taxon>Burkholderiales</taxon>
        <taxon>Alcaligenaceae</taxon>
        <taxon>Alcaligenes</taxon>
    </lineage>
</organism>
<keyword evidence="8 9" id="KW-0472">Membrane</keyword>
<feature type="transmembrane region" description="Helical" evidence="9">
    <location>
        <begin position="294"/>
        <end position="316"/>
    </location>
</feature>
<evidence type="ECO:0000259" key="10">
    <source>
        <dbReference type="PROSITE" id="PS50893"/>
    </source>
</evidence>
<dbReference type="CDD" id="cd03253">
    <property type="entry name" value="ABCC_ATM1_transporter"/>
    <property type="match status" value="1"/>
</dbReference>
<feature type="transmembrane region" description="Helical" evidence="9">
    <location>
        <begin position="6"/>
        <end position="31"/>
    </location>
</feature>
<sequence>MKGGYTPLVLISALCCNSFISRPLFFSLVLLSAGLLRVPPRPEVLDGVSGGLSTLKSLFPYVWRFKTRVVLALSCLLLAKVATVMMPIYLKQVIDALSLPATALMLPVAALLGYGAVRLASSALGEIRDALFARVTQGSVRLIANHVFRHLLDLSLRFHTERQTGGLSRDIERGTKGVSFLLNFLVFNILPTLLEIALVCGILLWRYDWPFAAVTFGTIAAYIVFTLLVTERRMRYRRAMNELDSRANSRAIDALLNYETVKYFGNEDYEINRYDQNMGQWVHAAVRNQVSLNLLNIGQASIISVGVTALLFMSAQGVLNGTMTVGDVVLVSAFLTQLYAPLNFLGFVYREIKNSLADMERLFSLLRRKQEVKDAPDAQELVCEQASVRFENVSFAYDSRRTVIQNLSFEIPAGKTVAVVGSSGAGKSTLSRLLFRFYDVTEGRILLNGRELRQWTQESLRRHIGIVPQDTVLFNDTILHNIAYGRPNASEEQIVAAARAASIHDFILSLPDGYETVVGERGLKLSGGEKQRVAIARTLLKNPPVLILDEATSALDTRTERAIQSELNEIARERTTLIIAHRLSTITDADLILVLERGQIVEQGTHKELLALDAAYARMWNIQQSLQG</sequence>
<dbReference type="PROSITE" id="PS00211">
    <property type="entry name" value="ABC_TRANSPORTER_1"/>
    <property type="match status" value="1"/>
</dbReference>
<proteinExistence type="predicted"/>
<dbReference type="Proteomes" id="UP000608923">
    <property type="component" value="Unassembled WGS sequence"/>
</dbReference>
<dbReference type="AlphaFoldDB" id="A0A8H9IMD9"/>
<dbReference type="InterPro" id="IPR036640">
    <property type="entry name" value="ABC1_TM_sf"/>
</dbReference>
<evidence type="ECO:0000313" key="13">
    <source>
        <dbReference type="Proteomes" id="UP000608923"/>
    </source>
</evidence>
<reference evidence="13" key="1">
    <citation type="journal article" date="2019" name="Int. J. Syst. Evol. Microbiol.">
        <title>The Global Catalogue of Microorganisms (GCM) 10K type strain sequencing project: providing services to taxonomists for standard genome sequencing and annotation.</title>
        <authorList>
            <consortium name="The Broad Institute Genomics Platform"/>
            <consortium name="The Broad Institute Genome Sequencing Center for Infectious Disease"/>
            <person name="Wu L."/>
            <person name="Ma J."/>
        </authorList>
    </citation>
    <scope>NUCLEOTIDE SEQUENCE [LARGE SCALE GENOMIC DNA]</scope>
    <source>
        <strain evidence="13">KCTC 42083</strain>
    </source>
</reference>
<dbReference type="CDD" id="cd18582">
    <property type="entry name" value="ABC_6TM_ATM1_ABCB7"/>
    <property type="match status" value="1"/>
</dbReference>
<feature type="transmembrane region" description="Helical" evidence="9">
    <location>
        <begin position="69"/>
        <end position="90"/>
    </location>
</feature>
<evidence type="ECO:0000256" key="1">
    <source>
        <dbReference type="ARBA" id="ARBA00004651"/>
    </source>
</evidence>
<evidence type="ECO:0000313" key="12">
    <source>
        <dbReference type="EMBL" id="GHC58834.1"/>
    </source>
</evidence>
<dbReference type="InterPro" id="IPR011527">
    <property type="entry name" value="ABC1_TM_dom"/>
</dbReference>
<dbReference type="SMART" id="SM00382">
    <property type="entry name" value="AAA"/>
    <property type="match status" value="1"/>
</dbReference>
<dbReference type="PROSITE" id="PS50929">
    <property type="entry name" value="ABC_TM1F"/>
    <property type="match status" value="1"/>
</dbReference>
<evidence type="ECO:0000256" key="8">
    <source>
        <dbReference type="ARBA" id="ARBA00023136"/>
    </source>
</evidence>